<name>A0A9Q3XTP2_9LACO</name>
<dbReference type="InterPro" id="IPR024453">
    <property type="entry name" value="Peptidase_C92"/>
</dbReference>
<keyword evidence="1" id="KW-0378">Hydrolase</keyword>
<evidence type="ECO:0000313" key="1">
    <source>
        <dbReference type="EMBL" id="MBZ5963298.1"/>
    </source>
</evidence>
<dbReference type="Proteomes" id="UP000752647">
    <property type="component" value="Unassembled WGS sequence"/>
</dbReference>
<protein>
    <submittedName>
        <fullName evidence="1">Hydrolase</fullName>
    </submittedName>
</protein>
<accession>A0A9Q3XTP2</accession>
<organism evidence="1 2">
    <name type="scientific">Leuconostoc gasicomitatum</name>
    <dbReference type="NCBI Taxonomy" id="115778"/>
    <lineage>
        <taxon>Bacteria</taxon>
        <taxon>Bacillati</taxon>
        <taxon>Bacillota</taxon>
        <taxon>Bacilli</taxon>
        <taxon>Lactobacillales</taxon>
        <taxon>Lactobacillaceae</taxon>
        <taxon>Leuconostoc</taxon>
        <taxon>Leuconostoc gelidum group</taxon>
    </lineage>
</organism>
<dbReference type="RefSeq" id="WP_089896230.1">
    <property type="nucleotide sequence ID" value="NZ_CBCPIF010000001.1"/>
</dbReference>
<dbReference type="SUPFAM" id="SSF54001">
    <property type="entry name" value="Cysteine proteinases"/>
    <property type="match status" value="1"/>
</dbReference>
<comment type="caution">
    <text evidence="1">The sequence shown here is derived from an EMBL/GenBank/DDBJ whole genome shotgun (WGS) entry which is preliminary data.</text>
</comment>
<dbReference type="EMBL" id="JAHBFI010000020">
    <property type="protein sequence ID" value="MBZ5963298.1"/>
    <property type="molecule type" value="Genomic_DNA"/>
</dbReference>
<dbReference type="Pfam" id="PF05708">
    <property type="entry name" value="Peptidase_C92"/>
    <property type="match status" value="1"/>
</dbReference>
<dbReference type="InterPro" id="IPR038765">
    <property type="entry name" value="Papain-like_cys_pep_sf"/>
</dbReference>
<evidence type="ECO:0000313" key="2">
    <source>
        <dbReference type="Proteomes" id="UP000752647"/>
    </source>
</evidence>
<proteinExistence type="predicted"/>
<dbReference type="AlphaFoldDB" id="A0A9Q3XTP2"/>
<sequence length="170" mass="19074">MEIQTADLLFVPNQHHDMDEAIAASTGNYVHVAIAIDSKHVIHASPRYGVVRQTLAVFLNESNHVAVYRPRVENSDGVVARACQFEHQPYNFSFYKDDPGVYCSQLVAAAFKGVIDFDEETMQFGDGEHQISDFWSAYYLKLGVDVPLNQLGTNPNKMATSEYLQFIGQL</sequence>
<reference evidence="1" key="1">
    <citation type="submission" date="2021-05" db="EMBL/GenBank/DDBJ databases">
        <title>Pangenome of Leuconostoc gelidum warrants species status for Leuconostoc gelidum subsp. gasicomitatum.</title>
        <authorList>
            <person name="Johansson P."/>
            <person name="Sade E."/>
            <person name="Hultman J."/>
            <person name="Auvinen P."/>
            <person name="Bjorkroth J."/>
        </authorList>
    </citation>
    <scope>NUCLEOTIDE SEQUENCE</scope>
    <source>
        <strain evidence="1">A.21.4</strain>
    </source>
</reference>
<dbReference type="GO" id="GO:0016787">
    <property type="term" value="F:hydrolase activity"/>
    <property type="evidence" value="ECO:0007669"/>
    <property type="project" value="UniProtKB-KW"/>
</dbReference>
<gene>
    <name evidence="1" type="ORF">KIJ12_09110</name>
</gene>
<dbReference type="Gene3D" id="3.90.1720.10">
    <property type="entry name" value="endopeptidase domain like (from Nostoc punctiforme)"/>
    <property type="match status" value="1"/>
</dbReference>